<dbReference type="SUPFAM" id="SSF82171">
    <property type="entry name" value="DPP6 N-terminal domain-like"/>
    <property type="match status" value="1"/>
</dbReference>
<feature type="domain" description="Peptidase S9 prolyl oligopeptidase catalytic" evidence="2">
    <location>
        <begin position="700"/>
        <end position="876"/>
    </location>
</feature>
<dbReference type="GO" id="GO:0008239">
    <property type="term" value="F:dipeptidyl-peptidase activity"/>
    <property type="evidence" value="ECO:0007669"/>
    <property type="project" value="TreeGrafter"/>
</dbReference>
<keyword evidence="4" id="KW-1185">Reference proteome</keyword>
<dbReference type="GO" id="GO:0006508">
    <property type="term" value="P:proteolysis"/>
    <property type="evidence" value="ECO:0007669"/>
    <property type="project" value="InterPro"/>
</dbReference>
<evidence type="ECO:0000256" key="1">
    <source>
        <dbReference type="SAM" id="SignalP"/>
    </source>
</evidence>
<accession>A0A1I0SB99</accession>
<dbReference type="SUPFAM" id="SSF53474">
    <property type="entry name" value="alpha/beta-Hydrolases"/>
    <property type="match status" value="1"/>
</dbReference>
<dbReference type="Pfam" id="PF00326">
    <property type="entry name" value="Peptidase_S9"/>
    <property type="match status" value="1"/>
</dbReference>
<dbReference type="PANTHER" id="PTHR11731">
    <property type="entry name" value="PROTEASE FAMILY S9B,C DIPEPTIDYL-PEPTIDASE IV-RELATED"/>
    <property type="match status" value="1"/>
</dbReference>
<dbReference type="EMBL" id="FOJG01000002">
    <property type="protein sequence ID" value="SEW53932.1"/>
    <property type="molecule type" value="Genomic_DNA"/>
</dbReference>
<proteinExistence type="predicted"/>
<dbReference type="InterPro" id="IPR029058">
    <property type="entry name" value="AB_hydrolase_fold"/>
</dbReference>
<dbReference type="STRING" id="29529.SAMN04488122_5772"/>
<evidence type="ECO:0000313" key="4">
    <source>
        <dbReference type="Proteomes" id="UP000199310"/>
    </source>
</evidence>
<dbReference type="InterPro" id="IPR001375">
    <property type="entry name" value="Peptidase_S9_cat"/>
</dbReference>
<feature type="signal peptide" evidence="1">
    <location>
        <begin position="1"/>
        <end position="23"/>
    </location>
</feature>
<evidence type="ECO:0000259" key="2">
    <source>
        <dbReference type="Pfam" id="PF00326"/>
    </source>
</evidence>
<dbReference type="PANTHER" id="PTHR11731:SF193">
    <property type="entry name" value="DIPEPTIDYL PEPTIDASE 9"/>
    <property type="match status" value="1"/>
</dbReference>
<dbReference type="InterPro" id="IPR050278">
    <property type="entry name" value="Serine_Prot_S9B/DPPIV"/>
</dbReference>
<gene>
    <name evidence="3" type="ORF">SAMN04488122_5772</name>
</gene>
<dbReference type="GO" id="GO:0008236">
    <property type="term" value="F:serine-type peptidase activity"/>
    <property type="evidence" value="ECO:0007669"/>
    <property type="project" value="InterPro"/>
</dbReference>
<keyword evidence="1" id="KW-0732">Signal</keyword>
<organism evidence="3 4">
    <name type="scientific">Chitinophaga arvensicola</name>
    <dbReference type="NCBI Taxonomy" id="29529"/>
    <lineage>
        <taxon>Bacteria</taxon>
        <taxon>Pseudomonadati</taxon>
        <taxon>Bacteroidota</taxon>
        <taxon>Chitinophagia</taxon>
        <taxon>Chitinophagales</taxon>
        <taxon>Chitinophagaceae</taxon>
        <taxon>Chitinophaga</taxon>
    </lineage>
</organism>
<evidence type="ECO:0000313" key="3">
    <source>
        <dbReference type="EMBL" id="SEW53932.1"/>
    </source>
</evidence>
<dbReference type="Gene3D" id="3.40.50.1820">
    <property type="entry name" value="alpha/beta hydrolase"/>
    <property type="match status" value="1"/>
</dbReference>
<dbReference type="RefSeq" id="WP_089901365.1">
    <property type="nucleotide sequence ID" value="NZ_FOJG01000002.1"/>
</dbReference>
<name>A0A1I0SB99_9BACT</name>
<reference evidence="4" key="1">
    <citation type="submission" date="2016-10" db="EMBL/GenBank/DDBJ databases">
        <authorList>
            <person name="Varghese N."/>
            <person name="Submissions S."/>
        </authorList>
    </citation>
    <scope>NUCLEOTIDE SEQUENCE [LARGE SCALE GENOMIC DNA]</scope>
    <source>
        <strain evidence="4">DSM 3695</strain>
    </source>
</reference>
<dbReference type="AlphaFoldDB" id="A0A1I0SB99"/>
<protein>
    <submittedName>
        <fullName evidence="3">Prolyl oligopeptidase family protein</fullName>
    </submittedName>
</protein>
<feature type="chain" id="PRO_5011704021" evidence="1">
    <location>
        <begin position="24"/>
        <end position="918"/>
    </location>
</feature>
<dbReference type="Proteomes" id="UP000199310">
    <property type="component" value="Unassembled WGS sequence"/>
</dbReference>
<sequence>MNKCIVLIFFLLKFLMGVKYANAQETVSDIHFRSTQVEKRVIDTTAYKRWTHVEWGKITNDGAFVSYIVKNDSMTSNVATVLTDGLSRWKMKLPGINGIEFTGDSRFAAYICKDTLFIIRLGSDHIEKIPGVQLFSTSTSGKGWICFKYKMSDSLILYNTHSGRRKVYPAINSSYFTADGKGLILQTENNIDNSQSVSFLDLNSEKLTNVWKGKGLVGLQLGPNSNSIVFIISDRTCGGKSIWLYERGKDRLNLLVNNSILKMDSSWVLDDYAEISVSGKYISFSIRKLAQGKINSEAKNSTVNIWSYFDIKMQSLQLMNQEQPPVYSFVINSDNHHITPLCKENESVMSTSRDNDAYIIEHLTNDADAFEAYWNSFAKRSYYLKSVKQNKNILLKLKGANMVTISPEGKYAIYYDKENSSYFSYEVASGVYRNITSGVNVSWNSIYREDLFAYGRGICCWGRNDDWVLIYDKFDVWKVDPSGLKRPVNITNGYGLRNNIVFNLALPESYGRIFSETDKLIFNAININNKQNGFYKIVINKIGDPKLLTMGNYIYQLIDNPYLFGRQELPVKARDADRFIVSRMSATDAPNYFFTDDFRKFQQISDEYPERKYNWYRTELHTWKRQDGKLGQGVLYKPENFDSLKKYPVIFYYYEKKSFSLNEYLTPESINDGCNINIPTYVSNGYLVFTPDIDYVIGDPMQGTFDAVISAAKYISQLPFVRHDRMGIGGCSFGGAQTNYLITHSNLFAAAYSASSISDWVSASNEVTLGGQSFQSYFENGQGRMGVPLWEDPERYIKNSPIFYVDKVTTPLLLMHTTQDAGGSFSQALELYTALRRLGKKVWLLEYTDGNHGVFGKSAEDYAIRLKQFFDHYLKEQVAPRWMTRGIPAKLKGIDNGFELDSSIMLPENGLLMQSIQK</sequence>
<dbReference type="OrthoDB" id="9812921at2"/>